<reference evidence="4 6" key="3">
    <citation type="journal article" date="2018" name="BMC Genomics">
        <title>High genomic variability in the plant pathogenic bacterium Pectobacterium parmentieri deciphered from de novo assembled complete genomes.</title>
        <authorList>
            <person name="Zoledowska S."/>
            <person name="Motyka-Pomagruk A."/>
            <person name="Sledz W."/>
            <person name="Mengoni A."/>
            <person name="Lojkowska E."/>
        </authorList>
    </citation>
    <scope>NUCLEOTIDE SEQUENCE [LARGE SCALE GENOMIC DNA]</scope>
    <source>
        <strain evidence="4 6">IFB5626</strain>
    </source>
</reference>
<dbReference type="InterPro" id="IPR019690">
    <property type="entry name" value="DUF2569"/>
</dbReference>
<keyword evidence="7" id="KW-1185">Reference proteome</keyword>
<dbReference type="HOGENOM" id="CLU_108010_0_0_6"/>
<feature type="transmembrane region" description="Helical" evidence="1">
    <location>
        <begin position="31"/>
        <end position="50"/>
    </location>
</feature>
<dbReference type="RefSeq" id="WP_012822773.1">
    <property type="nucleotide sequence ID" value="NC_017845.1"/>
</dbReference>
<dbReference type="Proteomes" id="UP001194579">
    <property type="component" value="Unassembled WGS sequence"/>
</dbReference>
<evidence type="ECO:0000313" key="5">
    <source>
        <dbReference type="Proteomes" id="UP000008044"/>
    </source>
</evidence>
<feature type="transmembrane region" description="Helical" evidence="1">
    <location>
        <begin position="70"/>
        <end position="93"/>
    </location>
</feature>
<accession>A0A0H3I102</accession>
<dbReference type="KEGG" id="ppar:A8F97_13650"/>
<proteinExistence type="predicted"/>
<dbReference type="GeneID" id="45850509"/>
<keyword evidence="1" id="KW-0472">Membrane</keyword>
<reference evidence="2" key="2">
    <citation type="submission" date="2012-03" db="EMBL/GenBank/DDBJ databases">
        <authorList>
            <person name="Koskinen P."/>
            <person name="Laine P."/>
            <person name="Niemi O."/>
            <person name="Nykyri J."/>
            <person name="Harjunpaa H."/>
            <person name="Auvinen P."/>
            <person name="Paulin L."/>
            <person name="Pirhonen M."/>
            <person name="Palva T."/>
            <person name="Holm L."/>
        </authorList>
    </citation>
    <scope>NUCLEOTIDE SEQUENCE</scope>
    <source>
        <strain evidence="2">SCC3193</strain>
    </source>
</reference>
<dbReference type="EMBL" id="PSZG01000002">
    <property type="protein sequence ID" value="RKO74121.1"/>
    <property type="molecule type" value="Genomic_DNA"/>
</dbReference>
<gene>
    <name evidence="2" type="ordered locus">W5S_0950</name>
    <name evidence="4" type="ORF">C5E00_23055</name>
    <name evidence="3" type="ORF">F6Q06_04280</name>
</gene>
<feature type="transmembrane region" description="Helical" evidence="1">
    <location>
        <begin position="133"/>
        <end position="153"/>
    </location>
</feature>
<dbReference type="Proteomes" id="UP000008044">
    <property type="component" value="Chromosome"/>
</dbReference>
<keyword evidence="1" id="KW-0812">Transmembrane</keyword>
<reference evidence="7" key="4">
    <citation type="submission" date="2023-07" db="EMBL/GenBank/DDBJ databases">
        <title>Identification of Pectobacterium versatile causing blackleg of potato from New York State with a whole genome sequencing approach.</title>
        <authorList>
            <person name="Ma X."/>
            <person name="Swingle B."/>
        </authorList>
    </citation>
    <scope>NUCLEOTIDE SEQUENCE [LARGE SCALE GENOMIC DNA]</scope>
    <source>
        <strain evidence="7">NY1588A</strain>
    </source>
</reference>
<dbReference type="PATRIC" id="fig|1166016.3.peg.964"/>
<dbReference type="EMBL" id="WABS01000006">
    <property type="protein sequence ID" value="MBI0553710.1"/>
    <property type="molecule type" value="Genomic_DNA"/>
</dbReference>
<dbReference type="OrthoDB" id="9155572at2"/>
<reference evidence="3" key="5">
    <citation type="submission" date="2024-05" db="EMBL/GenBank/DDBJ databases">
        <title>Identification of Pectobacterium versatile causing blackleg of potato from New York State with a whole genome sequencing approach.</title>
        <authorList>
            <person name="Ma X."/>
            <person name="Swingle B."/>
        </authorList>
    </citation>
    <scope>NUCLEOTIDE SEQUENCE</scope>
    <source>
        <strain evidence="3">NY1588A</strain>
    </source>
</reference>
<dbReference type="EMBL" id="CP003415">
    <property type="protein sequence ID" value="AFI89068.1"/>
    <property type="molecule type" value="Genomic_DNA"/>
</dbReference>
<dbReference type="KEGG" id="pec:W5S_0950"/>
<evidence type="ECO:0000256" key="1">
    <source>
        <dbReference type="SAM" id="Phobius"/>
    </source>
</evidence>
<evidence type="ECO:0000313" key="7">
    <source>
        <dbReference type="Proteomes" id="UP001194579"/>
    </source>
</evidence>
<dbReference type="eggNOG" id="COG1305">
    <property type="taxonomic scope" value="Bacteria"/>
</dbReference>
<sequence length="163" mass="18468">MKCLNCENDAQKESGLCTDCEREEQQKINGILYLPALGIILSVIMAPFSLYELVSAVLAHFKKTGFVSYYSLFAIFCVIVLLGMSIFTALTFFRRKRRTKVVMVAYYVINAVIVYCLTLLPSQLFGVALDDNAFSMLAAIVFSIVVWIPYFLFSKRIPLVFSR</sequence>
<dbReference type="STRING" id="1905730.W5S_0950"/>
<evidence type="ECO:0000313" key="3">
    <source>
        <dbReference type="EMBL" id="MBI0553710.1"/>
    </source>
</evidence>
<reference evidence="2 5" key="1">
    <citation type="journal article" date="2012" name="J. Bacteriol.">
        <title>Genome sequence of Pectobacterium sp. strain SCC3193.</title>
        <authorList>
            <person name="Koskinen J.P."/>
            <person name="Laine P."/>
            <person name="Niemi O."/>
            <person name="Nykyri J."/>
            <person name="Harjunpaa H."/>
            <person name="Auvinen P."/>
            <person name="Paulin L."/>
            <person name="Pirhonen M."/>
            <person name="Palva T."/>
            <person name="Holm L."/>
        </authorList>
    </citation>
    <scope>NUCLEOTIDE SEQUENCE [LARGE SCALE GENOMIC DNA]</scope>
    <source>
        <strain evidence="2 5">SCC3193</strain>
    </source>
</reference>
<name>A0A0H3I102_PECPM</name>
<organism evidence="2 5">
    <name type="scientific">Pectobacterium parmentieri</name>
    <dbReference type="NCBI Taxonomy" id="1905730"/>
    <lineage>
        <taxon>Bacteria</taxon>
        <taxon>Pseudomonadati</taxon>
        <taxon>Pseudomonadota</taxon>
        <taxon>Gammaproteobacteria</taxon>
        <taxon>Enterobacterales</taxon>
        <taxon>Pectobacteriaceae</taxon>
        <taxon>Pectobacterium</taxon>
    </lineage>
</organism>
<dbReference type="Pfam" id="PF10754">
    <property type="entry name" value="DUF2569"/>
    <property type="match status" value="1"/>
</dbReference>
<keyword evidence="1" id="KW-1133">Transmembrane helix</keyword>
<dbReference type="AlphaFoldDB" id="A0A0H3I102"/>
<evidence type="ECO:0000313" key="6">
    <source>
        <dbReference type="Proteomes" id="UP000269665"/>
    </source>
</evidence>
<dbReference type="Proteomes" id="UP000269665">
    <property type="component" value="Unassembled WGS sequence"/>
</dbReference>
<dbReference type="OMA" id="AVWIPYF"/>
<feature type="transmembrane region" description="Helical" evidence="1">
    <location>
        <begin position="105"/>
        <end position="127"/>
    </location>
</feature>
<evidence type="ECO:0000313" key="2">
    <source>
        <dbReference type="EMBL" id="AFI89068.1"/>
    </source>
</evidence>
<protein>
    <submittedName>
        <fullName evidence="3">DUF2569 domain-containing protein</fullName>
    </submittedName>
    <submittedName>
        <fullName evidence="2">Membrane protein</fullName>
    </submittedName>
</protein>
<evidence type="ECO:0000313" key="4">
    <source>
        <dbReference type="EMBL" id="RKO74121.1"/>
    </source>
</evidence>